<sequence>MREEKLENQALQIAIAQLKIIQEEAKGEKAGTLAMTALDKIYTLFENADDMSYDCE</sequence>
<organism evidence="1 2">
    <name type="scientific">Lactococcus nasutitermitis</name>
    <dbReference type="NCBI Taxonomy" id="1652957"/>
    <lineage>
        <taxon>Bacteria</taxon>
        <taxon>Bacillati</taxon>
        <taxon>Bacillota</taxon>
        <taxon>Bacilli</taxon>
        <taxon>Lactobacillales</taxon>
        <taxon>Streptococcaceae</taxon>
        <taxon>Lactococcus</taxon>
    </lineage>
</organism>
<dbReference type="Proteomes" id="UP001595987">
    <property type="component" value="Unassembled WGS sequence"/>
</dbReference>
<evidence type="ECO:0000313" key="1">
    <source>
        <dbReference type="EMBL" id="MFC4652012.1"/>
    </source>
</evidence>
<accession>A0ABV9JCJ6</accession>
<proteinExistence type="predicted"/>
<protein>
    <recommendedName>
        <fullName evidence="3">Prophage protein</fullName>
    </recommendedName>
</protein>
<keyword evidence="2" id="KW-1185">Reference proteome</keyword>
<dbReference type="RefSeq" id="WP_213533565.1">
    <property type="nucleotide sequence ID" value="NZ_BOVQ01000002.1"/>
</dbReference>
<evidence type="ECO:0000313" key="2">
    <source>
        <dbReference type="Proteomes" id="UP001595987"/>
    </source>
</evidence>
<name>A0ABV9JCJ6_9LACT</name>
<gene>
    <name evidence="1" type="ORF">ACFO26_03750</name>
</gene>
<reference evidence="2" key="1">
    <citation type="journal article" date="2019" name="Int. J. Syst. Evol. Microbiol.">
        <title>The Global Catalogue of Microorganisms (GCM) 10K type strain sequencing project: providing services to taxonomists for standard genome sequencing and annotation.</title>
        <authorList>
            <consortium name="The Broad Institute Genomics Platform"/>
            <consortium name="The Broad Institute Genome Sequencing Center for Infectious Disease"/>
            <person name="Wu L."/>
            <person name="Ma J."/>
        </authorList>
    </citation>
    <scope>NUCLEOTIDE SEQUENCE [LARGE SCALE GENOMIC DNA]</scope>
    <source>
        <strain evidence="2">CCUG 63287</strain>
    </source>
</reference>
<evidence type="ECO:0008006" key="3">
    <source>
        <dbReference type="Google" id="ProtNLM"/>
    </source>
</evidence>
<dbReference type="EMBL" id="JBHSGD010000004">
    <property type="protein sequence ID" value="MFC4652012.1"/>
    <property type="molecule type" value="Genomic_DNA"/>
</dbReference>
<comment type="caution">
    <text evidence="1">The sequence shown here is derived from an EMBL/GenBank/DDBJ whole genome shotgun (WGS) entry which is preliminary data.</text>
</comment>